<sequence length="271" mass="30070">MSLENRLGKLSLVSYLAPNMFWFYSAVGAYLSRALAIEVETVQGLDNPLKDPLLGEDWLDIAFICGLPFIRHYQVAPNQLKAIVAPVMQAQRYQNCPVYFSDVIVASNSSFKTFDDLAGKTWCYNDPGSNSGYNLLLHRLISTGKNSNFLGKAIQSGSHQRSMQLVAEGEVDYAAIDSTVLEQELRNFPLLAHSLQIIESIGPCPMPPIVAAQHLGATLIESVQLALLNPDVQLRSFMDKAQMQRYVAVESEDYQAIADIYDSSRLFDVAE</sequence>
<keyword evidence="2" id="KW-1185">Reference proteome</keyword>
<evidence type="ECO:0000313" key="1">
    <source>
        <dbReference type="EMBL" id="KJH70166.1"/>
    </source>
</evidence>
<accession>A0A0D8ZSF4</accession>
<evidence type="ECO:0000313" key="2">
    <source>
        <dbReference type="Proteomes" id="UP000032452"/>
    </source>
</evidence>
<dbReference type="AlphaFoldDB" id="A0A0D8ZSF4"/>
<dbReference type="SUPFAM" id="SSF53850">
    <property type="entry name" value="Periplasmic binding protein-like II"/>
    <property type="match status" value="1"/>
</dbReference>
<dbReference type="Gene3D" id="3.40.190.10">
    <property type="entry name" value="Periplasmic binding protein-like II"/>
    <property type="match status" value="2"/>
</dbReference>
<name>A0A0D8ZSF4_9CYAN</name>
<gene>
    <name evidence="1" type="ORF">UH38_19390</name>
</gene>
<proteinExistence type="predicted"/>
<comment type="caution">
    <text evidence="1">The sequence shown here is derived from an EMBL/GenBank/DDBJ whole genome shotgun (WGS) entry which is preliminary data.</text>
</comment>
<dbReference type="Pfam" id="PF12974">
    <property type="entry name" value="Phosphonate-bd"/>
    <property type="match status" value="1"/>
</dbReference>
<protein>
    <submittedName>
        <fullName evidence="1">Phosphate ABC transporter substrate-binding protein</fullName>
    </submittedName>
</protein>
<dbReference type="EMBL" id="JYON01000026">
    <property type="protein sequence ID" value="KJH70166.1"/>
    <property type="molecule type" value="Genomic_DNA"/>
</dbReference>
<dbReference type="Proteomes" id="UP000032452">
    <property type="component" value="Unassembled WGS sequence"/>
</dbReference>
<dbReference type="PANTHER" id="PTHR35841">
    <property type="entry name" value="PHOSPHONATES-BINDING PERIPLASMIC PROTEIN"/>
    <property type="match status" value="1"/>
</dbReference>
<dbReference type="STRING" id="1618023.UH38_19390"/>
<dbReference type="PATRIC" id="fig|1618023.3.peg.1887"/>
<reference evidence="1 2" key="1">
    <citation type="submission" date="2015-02" db="EMBL/GenBank/DDBJ databases">
        <title>Draft genome of a novel marine cyanobacterium (Chroococcales) isolated from South Atlantic Ocean.</title>
        <authorList>
            <person name="Rigonato J."/>
            <person name="Alvarenga D.O."/>
            <person name="Branco L.H."/>
            <person name="Varani A.M."/>
            <person name="Brandini F.P."/>
            <person name="Fiore M.F."/>
        </authorList>
    </citation>
    <scope>NUCLEOTIDE SEQUENCE [LARGE SCALE GENOMIC DNA]</scope>
    <source>
        <strain evidence="1 2">CENA595</strain>
    </source>
</reference>
<dbReference type="PANTHER" id="PTHR35841:SF1">
    <property type="entry name" value="PHOSPHONATES-BINDING PERIPLASMIC PROTEIN"/>
    <property type="match status" value="1"/>
</dbReference>
<organism evidence="1 2">
    <name type="scientific">Aliterella atlantica CENA595</name>
    <dbReference type="NCBI Taxonomy" id="1618023"/>
    <lineage>
        <taxon>Bacteria</taxon>
        <taxon>Bacillati</taxon>
        <taxon>Cyanobacteriota</taxon>
        <taxon>Cyanophyceae</taxon>
        <taxon>Chroococcidiopsidales</taxon>
        <taxon>Aliterellaceae</taxon>
        <taxon>Aliterella</taxon>
    </lineage>
</organism>